<feature type="coiled-coil region" evidence="1">
    <location>
        <begin position="4"/>
        <end position="31"/>
    </location>
</feature>
<dbReference type="NCBIfam" id="NF033487">
    <property type="entry name" value="Lacal_2735_fam"/>
    <property type="match status" value="1"/>
</dbReference>
<organism evidence="2 3">
    <name type="scientific">Winogradskyella haliclonae</name>
    <dbReference type="NCBI Taxonomy" id="2048558"/>
    <lineage>
        <taxon>Bacteria</taxon>
        <taxon>Pseudomonadati</taxon>
        <taxon>Bacteroidota</taxon>
        <taxon>Flavobacteriia</taxon>
        <taxon>Flavobacteriales</taxon>
        <taxon>Flavobacteriaceae</taxon>
        <taxon>Winogradskyella</taxon>
    </lineage>
</organism>
<reference evidence="3" key="1">
    <citation type="journal article" date="2019" name="Int. J. Syst. Evol. Microbiol.">
        <title>The Global Catalogue of Microorganisms (GCM) 10K type strain sequencing project: providing services to taxonomists for standard genome sequencing and annotation.</title>
        <authorList>
            <consortium name="The Broad Institute Genomics Platform"/>
            <consortium name="The Broad Institute Genome Sequencing Center for Infectious Disease"/>
            <person name="Wu L."/>
            <person name="Ma J."/>
        </authorList>
    </citation>
    <scope>NUCLEOTIDE SEQUENCE [LARGE SCALE GENOMIC DNA]</scope>
    <source>
        <strain evidence="3">CCM 8681</strain>
    </source>
</reference>
<evidence type="ECO:0000313" key="3">
    <source>
        <dbReference type="Proteomes" id="UP000624701"/>
    </source>
</evidence>
<dbReference type="InterPro" id="IPR045493">
    <property type="entry name" value="DUF6435"/>
</dbReference>
<gene>
    <name evidence="2" type="ORF">GCM10011444_20260</name>
</gene>
<evidence type="ECO:0008006" key="4">
    <source>
        <dbReference type="Google" id="ProtNLM"/>
    </source>
</evidence>
<dbReference type="EMBL" id="BMDQ01000002">
    <property type="protein sequence ID" value="GGI57717.1"/>
    <property type="molecule type" value="Genomic_DNA"/>
</dbReference>
<dbReference type="RefSeq" id="WP_188374627.1">
    <property type="nucleotide sequence ID" value="NZ_BMDQ01000002.1"/>
</dbReference>
<proteinExistence type="predicted"/>
<evidence type="ECO:0000256" key="1">
    <source>
        <dbReference type="SAM" id="Coils"/>
    </source>
</evidence>
<sequence>MFGLFKKTSELEKLQKQYEKLLAESHKLSTTNRSASDKKVAEAQLILEKIETLSPK</sequence>
<accession>A0ABQ2C1R0</accession>
<evidence type="ECO:0000313" key="2">
    <source>
        <dbReference type="EMBL" id="GGI57717.1"/>
    </source>
</evidence>
<protein>
    <recommendedName>
        <fullName evidence="4">Lacal_2735 family protein</fullName>
    </recommendedName>
</protein>
<comment type="caution">
    <text evidence="2">The sequence shown here is derived from an EMBL/GenBank/DDBJ whole genome shotgun (WGS) entry which is preliminary data.</text>
</comment>
<dbReference type="Pfam" id="PF20027">
    <property type="entry name" value="DUF6435"/>
    <property type="match status" value="1"/>
</dbReference>
<dbReference type="Proteomes" id="UP000624701">
    <property type="component" value="Unassembled WGS sequence"/>
</dbReference>
<keyword evidence="1" id="KW-0175">Coiled coil</keyword>
<keyword evidence="3" id="KW-1185">Reference proteome</keyword>
<name>A0ABQ2C1R0_9FLAO</name>